<dbReference type="AlphaFoldDB" id="A0A2X0I8Q8"/>
<reference evidence="1 2" key="1">
    <citation type="submission" date="2018-06" db="EMBL/GenBank/DDBJ databases">
        <title>Streptacidiphilus pinicola sp. nov., isolated from pine grove soil.</title>
        <authorList>
            <person name="Roh S.G."/>
            <person name="Park S."/>
            <person name="Kim M.-K."/>
            <person name="Yun B.-R."/>
            <person name="Park J."/>
            <person name="Kim M.J."/>
            <person name="Kim Y.S."/>
            <person name="Kim S.B."/>
        </authorList>
    </citation>
    <scope>NUCLEOTIDE SEQUENCE [LARGE SCALE GENOMIC DNA]</scope>
    <source>
        <strain evidence="1 2">MMS16-CNU450</strain>
    </source>
</reference>
<dbReference type="OrthoDB" id="3854587at2"/>
<proteinExistence type="predicted"/>
<comment type="caution">
    <text evidence="1">The sequence shown here is derived from an EMBL/GenBank/DDBJ whole genome shotgun (WGS) entry which is preliminary data.</text>
</comment>
<evidence type="ECO:0000313" key="1">
    <source>
        <dbReference type="EMBL" id="RAG80877.1"/>
    </source>
</evidence>
<accession>A0A2X0I8Q8</accession>
<dbReference type="EMBL" id="QKYN01000191">
    <property type="protein sequence ID" value="RAG80877.1"/>
    <property type="molecule type" value="Genomic_DNA"/>
</dbReference>
<dbReference type="Proteomes" id="UP000248889">
    <property type="component" value="Unassembled WGS sequence"/>
</dbReference>
<sequence length="106" mass="11299">MTGPDPTPHGTPSGWSLVTGPGVDDVLLDMLKSGEAGETLCRSVLRFLRALTLEAGAAVTAGREPPGVRLSDGRLSLVIPREPVLVSYVVLPDHRELRLSDVVWMA</sequence>
<evidence type="ECO:0000313" key="2">
    <source>
        <dbReference type="Proteomes" id="UP000248889"/>
    </source>
</evidence>
<organism evidence="1 2">
    <name type="scientific">Streptacidiphilus pinicola</name>
    <dbReference type="NCBI Taxonomy" id="2219663"/>
    <lineage>
        <taxon>Bacteria</taxon>
        <taxon>Bacillati</taxon>
        <taxon>Actinomycetota</taxon>
        <taxon>Actinomycetes</taxon>
        <taxon>Kitasatosporales</taxon>
        <taxon>Streptomycetaceae</taxon>
        <taxon>Streptacidiphilus</taxon>
    </lineage>
</organism>
<gene>
    <name evidence="1" type="ORF">DN069_35825</name>
</gene>
<dbReference type="RefSeq" id="WP_111507442.1">
    <property type="nucleotide sequence ID" value="NZ_QKYN01000191.1"/>
</dbReference>
<protein>
    <submittedName>
        <fullName evidence="1">Uncharacterized protein</fullName>
    </submittedName>
</protein>
<keyword evidence="2" id="KW-1185">Reference proteome</keyword>
<name>A0A2X0I8Q8_9ACTN</name>